<proteinExistence type="predicted"/>
<dbReference type="OrthoDB" id="1767347at2"/>
<name>A0A3E2VBY5_CLOIN</name>
<evidence type="ECO:0000313" key="4">
    <source>
        <dbReference type="Proteomes" id="UP000503330"/>
    </source>
</evidence>
<sequence length="75" mass="8353">MKKAKTGSVPAWVLSHLKRYGNCAIGRKIAKELGDELLPLLREEGYVCEFLTIDHTGEGKSGTTYLVRCLCGNRR</sequence>
<dbReference type="Proteomes" id="UP000260025">
    <property type="component" value="Unassembled WGS sequence"/>
</dbReference>
<protein>
    <submittedName>
        <fullName evidence="2">Uncharacterized protein</fullName>
    </submittedName>
</protein>
<evidence type="ECO:0000313" key="1">
    <source>
        <dbReference type="EMBL" id="QJA02240.1"/>
    </source>
</evidence>
<organism evidence="2 3">
    <name type="scientific">Clostridium innocuum</name>
    <dbReference type="NCBI Taxonomy" id="1522"/>
    <lineage>
        <taxon>Bacteria</taxon>
        <taxon>Bacillati</taxon>
        <taxon>Bacillota</taxon>
        <taxon>Clostridia</taxon>
        <taxon>Eubacteriales</taxon>
        <taxon>Clostridiaceae</taxon>
        <taxon>Clostridium</taxon>
    </lineage>
</organism>
<dbReference type="RefSeq" id="WP_117445070.1">
    <property type="nucleotide sequence ID" value="NZ_BAAACC010000019.1"/>
</dbReference>
<dbReference type="AlphaFoldDB" id="A0A3E2VBY5"/>
<evidence type="ECO:0000313" key="3">
    <source>
        <dbReference type="Proteomes" id="UP000260025"/>
    </source>
</evidence>
<dbReference type="EMBL" id="CP048838">
    <property type="protein sequence ID" value="QJA02240.1"/>
    <property type="molecule type" value="Genomic_DNA"/>
</dbReference>
<dbReference type="Proteomes" id="UP000503330">
    <property type="component" value="Chromosome"/>
</dbReference>
<dbReference type="GeneID" id="61925327"/>
<reference evidence="2 3" key="1">
    <citation type="submission" date="2018-08" db="EMBL/GenBank/DDBJ databases">
        <title>A genome reference for cultivated species of the human gut microbiota.</title>
        <authorList>
            <person name="Zou Y."/>
            <person name="Xue W."/>
            <person name="Luo G."/>
        </authorList>
    </citation>
    <scope>NUCLEOTIDE SEQUENCE [LARGE SCALE GENOMIC DNA]</scope>
    <source>
        <strain evidence="2 3">OF01-2LB</strain>
    </source>
</reference>
<reference evidence="1 4" key="2">
    <citation type="submission" date="2020-02" db="EMBL/GenBank/DDBJ databases">
        <authorList>
            <person name="Kociolek L.K."/>
            <person name="Ozer E.A."/>
        </authorList>
    </citation>
    <scope>NUCLEOTIDE SEQUENCE [LARGE SCALE GENOMIC DNA]</scope>
    <source>
        <strain evidence="1 4">ATCC 14501</strain>
    </source>
</reference>
<dbReference type="EMBL" id="QVEV01000091">
    <property type="protein sequence ID" value="RGC08037.1"/>
    <property type="molecule type" value="Genomic_DNA"/>
</dbReference>
<gene>
    <name evidence="2" type="ORF">DXA38_22455</name>
    <name evidence="1" type="ORF">G4D54_07280</name>
</gene>
<evidence type="ECO:0000313" key="2">
    <source>
        <dbReference type="EMBL" id="RGC08037.1"/>
    </source>
</evidence>
<accession>A0A3E2VBY5</accession>